<dbReference type="InterPro" id="IPR021098">
    <property type="entry name" value="Phage_P22_Gp10"/>
</dbReference>
<gene>
    <name evidence="1" type="ORF">NCTC10429_02428</name>
</gene>
<evidence type="ECO:0000313" key="1">
    <source>
        <dbReference type="EMBL" id="STL87882.1"/>
    </source>
</evidence>
<name>A0A377C8U1_ECOLX</name>
<dbReference type="EMBL" id="UGEX01000001">
    <property type="protein sequence ID" value="STL87882.1"/>
    <property type="molecule type" value="Genomic_DNA"/>
</dbReference>
<organism evidence="1 2">
    <name type="scientific">Escherichia coli</name>
    <dbReference type="NCBI Taxonomy" id="562"/>
    <lineage>
        <taxon>Bacteria</taxon>
        <taxon>Pseudomonadati</taxon>
        <taxon>Pseudomonadota</taxon>
        <taxon>Gammaproteobacteria</taxon>
        <taxon>Enterobacterales</taxon>
        <taxon>Enterobacteriaceae</taxon>
        <taxon>Escherichia</taxon>
    </lineage>
</organism>
<protein>
    <submittedName>
        <fullName evidence="1">Packaged DNA stabilization protein from phage</fullName>
    </submittedName>
</protein>
<evidence type="ECO:0000313" key="2">
    <source>
        <dbReference type="Proteomes" id="UP000254088"/>
    </source>
</evidence>
<dbReference type="Pfam" id="PF11134">
    <property type="entry name" value="Phage_stabilise"/>
    <property type="match status" value="1"/>
</dbReference>
<dbReference type="AlphaFoldDB" id="A0A377C8U1"/>
<sequence>MVQKGIAGTYCKTPFADSYAFISNPATGAPSVYIIGSGQVSPIASASIEKILRSYTADELADGVMESLRFDAHELLIIHLPRHVLVYDASSSANGPQWCVLKTGLYDDVYRAIDFIYEGNQITCGDKLESVTGKLQFDISSQYGLQQEHLLFTPLFKADNARCFDLEVESSTGVAQYADRLFLSATTDGINYGREQMIEQNEPFVYDKRVLWKKVGRIRKNIGFKLRVITKSPVTLSGCQIRIE</sequence>
<accession>A0A377C8U1</accession>
<proteinExistence type="predicted"/>
<reference evidence="1 2" key="1">
    <citation type="submission" date="2018-06" db="EMBL/GenBank/DDBJ databases">
        <authorList>
            <consortium name="Pathogen Informatics"/>
            <person name="Doyle S."/>
        </authorList>
    </citation>
    <scope>NUCLEOTIDE SEQUENCE [LARGE SCALE GENOMIC DNA]</scope>
    <source>
        <strain evidence="1 2">NCTC10429</strain>
    </source>
</reference>
<dbReference type="Proteomes" id="UP000254088">
    <property type="component" value="Unassembled WGS sequence"/>
</dbReference>